<dbReference type="EMBL" id="CAUJNA010003217">
    <property type="protein sequence ID" value="CAJ1396099.1"/>
    <property type="molecule type" value="Genomic_DNA"/>
</dbReference>
<proteinExistence type="predicted"/>
<keyword evidence="2" id="KW-1185">Reference proteome</keyword>
<accession>A0AA36J089</accession>
<evidence type="ECO:0000313" key="1">
    <source>
        <dbReference type="EMBL" id="CAJ1396099.1"/>
    </source>
</evidence>
<dbReference type="AlphaFoldDB" id="A0AA36J089"/>
<dbReference type="Proteomes" id="UP001178507">
    <property type="component" value="Unassembled WGS sequence"/>
</dbReference>
<evidence type="ECO:0000313" key="2">
    <source>
        <dbReference type="Proteomes" id="UP001178507"/>
    </source>
</evidence>
<comment type="caution">
    <text evidence="1">The sequence shown here is derived from an EMBL/GenBank/DDBJ whole genome shotgun (WGS) entry which is preliminary data.</text>
</comment>
<reference evidence="1" key="1">
    <citation type="submission" date="2023-08" db="EMBL/GenBank/DDBJ databases">
        <authorList>
            <person name="Chen Y."/>
            <person name="Shah S."/>
            <person name="Dougan E. K."/>
            <person name="Thang M."/>
            <person name="Chan C."/>
        </authorList>
    </citation>
    <scope>NUCLEOTIDE SEQUENCE</scope>
</reference>
<name>A0AA36J089_9DINO</name>
<protein>
    <submittedName>
        <fullName evidence="1">Uncharacterized protein</fullName>
    </submittedName>
</protein>
<gene>
    <name evidence="1" type="ORF">EVOR1521_LOCUS20381</name>
</gene>
<organism evidence="1 2">
    <name type="scientific">Effrenium voratum</name>
    <dbReference type="NCBI Taxonomy" id="2562239"/>
    <lineage>
        <taxon>Eukaryota</taxon>
        <taxon>Sar</taxon>
        <taxon>Alveolata</taxon>
        <taxon>Dinophyceae</taxon>
        <taxon>Suessiales</taxon>
        <taxon>Symbiodiniaceae</taxon>
        <taxon>Effrenium</taxon>
    </lineage>
</organism>
<sequence length="479" mass="54310">MRWSISHGATVPSTDMVAKLSGLGSSGRHTQNCERDLHRVMAKTEQYFSAPISYVRARFYDFRTATEIWRPTPVIFPDDLASAIWSRGPAAWEKIMLGNDLSAPGQFWHHAAMADWYATHPAAAVEDKSKLIPFSLYGDEVQAYKNTEAGAVNVLGWCSDLAFGNQAMERYCLCCVYAEQIATRNTFTDILAALAPRMRRMFERDDHPWSPSGWRFTYSSTQGDLKYVMDKFGFDTYRQNQFCLRCPCVKKCSDIGYTLGNFNESAAHMQVRFSHQTFLDRTAPEDRARPASCKRGFYGAWPDHGEYQHQLAPLLRAAYAHFAAASKMLSFWLAHSAKQLASQATATELDRQVHVCLFSYARALQLMDSAGLVMPRDTAVEFHRMVLLHLRAYADMHRQSRLVAGTAVNRCLWLLIPKHHHFIHCAEDALVCQLNPRATNLLCAESFVGMVGRISRGCHRSSVGTRTLERYFAIMQFKV</sequence>